<dbReference type="Proteomes" id="UP000784294">
    <property type="component" value="Unassembled WGS sequence"/>
</dbReference>
<protein>
    <recommendedName>
        <fullName evidence="1">TRPM-like domain-containing protein</fullName>
    </recommendedName>
</protein>
<reference evidence="2" key="1">
    <citation type="submission" date="2018-11" db="EMBL/GenBank/DDBJ databases">
        <authorList>
            <consortium name="Pathogen Informatics"/>
        </authorList>
    </citation>
    <scope>NUCLEOTIDE SEQUENCE</scope>
</reference>
<dbReference type="AlphaFoldDB" id="A0A3S5BVE4"/>
<evidence type="ECO:0000313" key="3">
    <source>
        <dbReference type="Proteomes" id="UP000784294"/>
    </source>
</evidence>
<dbReference type="InterPro" id="IPR057366">
    <property type="entry name" value="TRPM-like"/>
</dbReference>
<comment type="caution">
    <text evidence="2">The sequence shown here is derived from an EMBL/GenBank/DDBJ whole genome shotgun (WGS) entry which is preliminary data.</text>
</comment>
<evidence type="ECO:0000313" key="2">
    <source>
        <dbReference type="EMBL" id="VEL20102.1"/>
    </source>
</evidence>
<dbReference type="Pfam" id="PF25508">
    <property type="entry name" value="TRPM2"/>
    <property type="match status" value="1"/>
</dbReference>
<evidence type="ECO:0000259" key="1">
    <source>
        <dbReference type="Pfam" id="PF25508"/>
    </source>
</evidence>
<proteinExistence type="predicted"/>
<keyword evidence="3" id="KW-1185">Reference proteome</keyword>
<name>A0A3S5BVE4_9PLAT</name>
<feature type="domain" description="TRPM-like" evidence="1">
    <location>
        <begin position="1"/>
        <end position="39"/>
    </location>
</feature>
<sequence length="44" mass="5063">MAKYLWSLEKESIPSALMAAMMLRRMAKSVDDETDKEDLICNAR</sequence>
<gene>
    <name evidence="2" type="ORF">PXEA_LOCUS13542</name>
</gene>
<dbReference type="EMBL" id="CAAALY010044729">
    <property type="protein sequence ID" value="VEL20102.1"/>
    <property type="molecule type" value="Genomic_DNA"/>
</dbReference>
<organism evidence="2 3">
    <name type="scientific">Protopolystoma xenopodis</name>
    <dbReference type="NCBI Taxonomy" id="117903"/>
    <lineage>
        <taxon>Eukaryota</taxon>
        <taxon>Metazoa</taxon>
        <taxon>Spiralia</taxon>
        <taxon>Lophotrochozoa</taxon>
        <taxon>Platyhelminthes</taxon>
        <taxon>Monogenea</taxon>
        <taxon>Polyopisthocotylea</taxon>
        <taxon>Polystomatidea</taxon>
        <taxon>Polystomatidae</taxon>
        <taxon>Protopolystoma</taxon>
    </lineage>
</organism>
<accession>A0A3S5BVE4</accession>